<proteinExistence type="predicted"/>
<keyword evidence="3" id="KW-1185">Reference proteome</keyword>
<dbReference type="AlphaFoldDB" id="A0A151GIU6"/>
<accession>A0A151GIU6</accession>
<name>A0A151GIU6_DRECN</name>
<feature type="region of interest" description="Disordered" evidence="1">
    <location>
        <begin position="83"/>
        <end position="138"/>
    </location>
</feature>
<gene>
    <name evidence="2" type="ORF">DCS_04015</name>
</gene>
<dbReference type="RefSeq" id="XP_040656360.1">
    <property type="nucleotide sequence ID" value="XM_040801327.1"/>
</dbReference>
<feature type="compositionally biased region" description="Basic and acidic residues" evidence="1">
    <location>
        <begin position="127"/>
        <end position="138"/>
    </location>
</feature>
<evidence type="ECO:0000313" key="2">
    <source>
        <dbReference type="EMBL" id="KYK57008.1"/>
    </source>
</evidence>
<dbReference type="Proteomes" id="UP000076580">
    <property type="component" value="Chromosome 02"/>
</dbReference>
<dbReference type="GeneID" id="63716658"/>
<comment type="caution">
    <text evidence="2">The sequence shown here is derived from an EMBL/GenBank/DDBJ whole genome shotgun (WGS) entry which is preliminary data.</text>
</comment>
<evidence type="ECO:0000256" key="1">
    <source>
        <dbReference type="SAM" id="MobiDB-lite"/>
    </source>
</evidence>
<evidence type="ECO:0000313" key="3">
    <source>
        <dbReference type="Proteomes" id="UP000076580"/>
    </source>
</evidence>
<sequence length="138" mass="14831">MIPTACTARGGRAVAWPCWTGLALAYISAVESLAIHLPTSCSPSSTLPAPTASSSFVLVPQTLSNMRPEFCSLILALAAMSGAAPTPPTEQADASLASRSWPESNDERDTTPSQPPPFVFKRNAAKYWEEKEEEKPFY</sequence>
<protein>
    <submittedName>
        <fullName evidence="2">Uncharacterized protein</fullName>
    </submittedName>
</protein>
<dbReference type="EMBL" id="LAYC01000002">
    <property type="protein sequence ID" value="KYK57008.1"/>
    <property type="molecule type" value="Genomic_DNA"/>
</dbReference>
<reference evidence="2 3" key="1">
    <citation type="journal article" date="2016" name="Sci. Rep.">
        <title>Insights into Adaptations to a Near-Obligate Nematode Endoparasitic Lifestyle from the Finished Genome of Drechmeria coniospora.</title>
        <authorList>
            <person name="Zhang L."/>
            <person name="Zhou Z."/>
            <person name="Guo Q."/>
            <person name="Fokkens L."/>
            <person name="Miskei M."/>
            <person name="Pocsi I."/>
            <person name="Zhang W."/>
            <person name="Chen M."/>
            <person name="Wang L."/>
            <person name="Sun Y."/>
            <person name="Donzelli B.G."/>
            <person name="Gibson D.M."/>
            <person name="Nelson D.R."/>
            <person name="Luo J.G."/>
            <person name="Rep M."/>
            <person name="Liu H."/>
            <person name="Yang S."/>
            <person name="Wang J."/>
            <person name="Krasnoff S.B."/>
            <person name="Xu Y."/>
            <person name="Molnar I."/>
            <person name="Lin M."/>
        </authorList>
    </citation>
    <scope>NUCLEOTIDE SEQUENCE [LARGE SCALE GENOMIC DNA]</scope>
    <source>
        <strain evidence="2 3">ARSEF 6962</strain>
    </source>
</reference>
<dbReference type="InParanoid" id="A0A151GIU6"/>
<organism evidence="2 3">
    <name type="scientific">Drechmeria coniospora</name>
    <name type="common">Nematophagous fungus</name>
    <name type="synonym">Meria coniospora</name>
    <dbReference type="NCBI Taxonomy" id="98403"/>
    <lineage>
        <taxon>Eukaryota</taxon>
        <taxon>Fungi</taxon>
        <taxon>Dikarya</taxon>
        <taxon>Ascomycota</taxon>
        <taxon>Pezizomycotina</taxon>
        <taxon>Sordariomycetes</taxon>
        <taxon>Hypocreomycetidae</taxon>
        <taxon>Hypocreales</taxon>
        <taxon>Ophiocordycipitaceae</taxon>
        <taxon>Drechmeria</taxon>
    </lineage>
</organism>